<proteinExistence type="predicted"/>
<feature type="compositionally biased region" description="Polar residues" evidence="1">
    <location>
        <begin position="157"/>
        <end position="168"/>
    </location>
</feature>
<feature type="compositionally biased region" description="Polar residues" evidence="1">
    <location>
        <begin position="73"/>
        <end position="90"/>
    </location>
</feature>
<gene>
    <name evidence="2" type="ORF">PHLGIDRAFT_178513</name>
</gene>
<dbReference type="AlphaFoldDB" id="A0A0C3S476"/>
<reference evidence="2 3" key="1">
    <citation type="journal article" date="2014" name="PLoS Genet.">
        <title>Analysis of the Phlebiopsis gigantea genome, transcriptome and secretome provides insight into its pioneer colonization strategies of wood.</title>
        <authorList>
            <person name="Hori C."/>
            <person name="Ishida T."/>
            <person name="Igarashi K."/>
            <person name="Samejima M."/>
            <person name="Suzuki H."/>
            <person name="Master E."/>
            <person name="Ferreira P."/>
            <person name="Ruiz-Duenas F.J."/>
            <person name="Held B."/>
            <person name="Canessa P."/>
            <person name="Larrondo L.F."/>
            <person name="Schmoll M."/>
            <person name="Druzhinina I.S."/>
            <person name="Kubicek C.P."/>
            <person name="Gaskell J.A."/>
            <person name="Kersten P."/>
            <person name="St John F."/>
            <person name="Glasner J."/>
            <person name="Sabat G."/>
            <person name="Splinter BonDurant S."/>
            <person name="Syed K."/>
            <person name="Yadav J."/>
            <person name="Mgbeahuruike A.C."/>
            <person name="Kovalchuk A."/>
            <person name="Asiegbu F.O."/>
            <person name="Lackner G."/>
            <person name="Hoffmeister D."/>
            <person name="Rencoret J."/>
            <person name="Gutierrez A."/>
            <person name="Sun H."/>
            <person name="Lindquist E."/>
            <person name="Barry K."/>
            <person name="Riley R."/>
            <person name="Grigoriev I.V."/>
            <person name="Henrissat B."/>
            <person name="Kues U."/>
            <person name="Berka R.M."/>
            <person name="Martinez A.T."/>
            <person name="Covert S.F."/>
            <person name="Blanchette R.A."/>
            <person name="Cullen D."/>
        </authorList>
    </citation>
    <scope>NUCLEOTIDE SEQUENCE [LARGE SCALE GENOMIC DNA]</scope>
    <source>
        <strain evidence="2 3">11061_1 CR5-6</strain>
    </source>
</reference>
<evidence type="ECO:0000313" key="3">
    <source>
        <dbReference type="Proteomes" id="UP000053257"/>
    </source>
</evidence>
<feature type="region of interest" description="Disordered" evidence="1">
    <location>
        <begin position="73"/>
        <end position="92"/>
    </location>
</feature>
<protein>
    <submittedName>
        <fullName evidence="2">Uncharacterized protein</fullName>
    </submittedName>
</protein>
<keyword evidence="3" id="KW-1185">Reference proteome</keyword>
<dbReference type="HOGENOM" id="CLU_1103131_0_0_1"/>
<accession>A0A0C3S476</accession>
<organism evidence="2 3">
    <name type="scientific">Phlebiopsis gigantea (strain 11061_1 CR5-6)</name>
    <name type="common">White-rot fungus</name>
    <name type="synonym">Peniophora gigantea</name>
    <dbReference type="NCBI Taxonomy" id="745531"/>
    <lineage>
        <taxon>Eukaryota</taxon>
        <taxon>Fungi</taxon>
        <taxon>Dikarya</taxon>
        <taxon>Basidiomycota</taxon>
        <taxon>Agaricomycotina</taxon>
        <taxon>Agaricomycetes</taxon>
        <taxon>Polyporales</taxon>
        <taxon>Phanerochaetaceae</taxon>
        <taxon>Phlebiopsis</taxon>
    </lineage>
</organism>
<feature type="region of interest" description="Disordered" evidence="1">
    <location>
        <begin position="98"/>
        <end position="170"/>
    </location>
</feature>
<sequence length="252" mass="26474">MLVQKTIVPGKATSPLPQPSPQSSAKYIQDTPAVGPAPRPTVSPQRGIRIDNALFSGPTGFFKDVYVRKASSAHTGSQSSNGGHTPQAFQTFADPSASPALEERASDGYASSAATGQELPPSSEGSRSGSADLQSHDASTASLPLTQPMKQEMPERPTSQGPPLTITTAPRLGENKTLGKTIATARIALAQQENAFIDLTLSDSDEELKPTTWSDPDDVVSTTRLLADIAPSIFAETPGNAPDLRVPSSYMF</sequence>
<dbReference type="Proteomes" id="UP000053257">
    <property type="component" value="Unassembled WGS sequence"/>
</dbReference>
<feature type="region of interest" description="Disordered" evidence="1">
    <location>
        <begin position="1"/>
        <end position="45"/>
    </location>
</feature>
<dbReference type="EMBL" id="KN840560">
    <property type="protein sequence ID" value="KIP04852.1"/>
    <property type="molecule type" value="Genomic_DNA"/>
</dbReference>
<evidence type="ECO:0000256" key="1">
    <source>
        <dbReference type="SAM" id="MobiDB-lite"/>
    </source>
</evidence>
<name>A0A0C3S476_PHLG1</name>
<feature type="compositionally biased region" description="Polar residues" evidence="1">
    <location>
        <begin position="123"/>
        <end position="149"/>
    </location>
</feature>
<evidence type="ECO:0000313" key="2">
    <source>
        <dbReference type="EMBL" id="KIP04852.1"/>
    </source>
</evidence>